<evidence type="ECO:0000256" key="7">
    <source>
        <dbReference type="ARBA" id="ARBA00022756"/>
    </source>
</evidence>
<keyword evidence="6 8" id="KW-0949">S-adenosyl-L-methionine</keyword>
<evidence type="ECO:0000256" key="4">
    <source>
        <dbReference type="ARBA" id="ARBA00022603"/>
    </source>
</evidence>
<comment type="similarity">
    <text evidence="8">Belongs to the methyltransferase superfamily.</text>
</comment>
<dbReference type="PANTHER" id="PTHR43591">
    <property type="entry name" value="METHYLTRANSFERASE"/>
    <property type="match status" value="1"/>
</dbReference>
<dbReference type="EnsemblBacteria" id="ADF62495">
    <property type="protein sequence ID" value="ADF62495"/>
    <property type="gene ID" value="ECL_02959"/>
</dbReference>
<organism evidence="10 11">
    <name type="scientific">Enterobacter cloacae subsp. cloacae (strain ATCC 13047 / DSM 30054 / NBRC 13535 / NCTC 10005 / WDCM 00083 / NCDC 279-56)</name>
    <dbReference type="NCBI Taxonomy" id="716541"/>
    <lineage>
        <taxon>Bacteria</taxon>
        <taxon>Pseudomonadati</taxon>
        <taxon>Pseudomonadota</taxon>
        <taxon>Gammaproteobacteria</taxon>
        <taxon>Enterobacterales</taxon>
        <taxon>Enterobacteriaceae</taxon>
        <taxon>Enterobacter</taxon>
        <taxon>Enterobacter cloacae complex</taxon>
    </lineage>
</organism>
<dbReference type="OrthoDB" id="9760689at2"/>
<dbReference type="GO" id="GO:0010340">
    <property type="term" value="F:carboxyl-O-methyltransferase activity"/>
    <property type="evidence" value="ECO:0007669"/>
    <property type="project" value="UniProtKB-UniRule"/>
</dbReference>
<evidence type="ECO:0000313" key="10">
    <source>
        <dbReference type="EMBL" id="ADF62495.1"/>
    </source>
</evidence>
<dbReference type="PANTHER" id="PTHR43591:SF99">
    <property type="entry name" value="OS06G0646000 PROTEIN"/>
    <property type="match status" value="1"/>
</dbReference>
<comment type="pathway">
    <text evidence="2 8">Cofactor biosynthesis; biotin biosynthesis.</text>
</comment>
<dbReference type="GO" id="GO:0032259">
    <property type="term" value="P:methylation"/>
    <property type="evidence" value="ECO:0007669"/>
    <property type="project" value="UniProtKB-KW"/>
</dbReference>
<dbReference type="GO" id="GO:0102130">
    <property type="term" value="F:malonyl-CoA methyltransferase activity"/>
    <property type="evidence" value="ECO:0007669"/>
    <property type="project" value="UniProtKB-EC"/>
</dbReference>
<dbReference type="EMBL" id="CP001918">
    <property type="protein sequence ID" value="ADF62495.1"/>
    <property type="molecule type" value="Genomic_DNA"/>
</dbReference>
<dbReference type="eggNOG" id="COG2226">
    <property type="taxonomic scope" value="Bacteria"/>
</dbReference>
<dbReference type="SUPFAM" id="SSF53335">
    <property type="entry name" value="S-adenosyl-L-methionine-dependent methyltransferases"/>
    <property type="match status" value="1"/>
</dbReference>
<evidence type="ECO:0000259" key="9">
    <source>
        <dbReference type="Pfam" id="PF08241"/>
    </source>
</evidence>
<comment type="function">
    <text evidence="8">Converts the free carboxyl group of a malonyl-thioester to its methyl ester by transfer of a methyl group from S-adenosyl-L-methionine (SAM). It allows to synthesize pimeloyl-ACP via the fatty acid synthetic pathway.</text>
</comment>
<dbReference type="InterPro" id="IPR011814">
    <property type="entry name" value="BioC"/>
</dbReference>
<dbReference type="NCBIfam" id="NF007610">
    <property type="entry name" value="PRK10258.1"/>
    <property type="match status" value="1"/>
</dbReference>
<dbReference type="HAMAP" id="MF_00835">
    <property type="entry name" value="BioC"/>
    <property type="match status" value="1"/>
</dbReference>
<dbReference type="Gene3D" id="3.40.50.150">
    <property type="entry name" value="Vaccinia Virus protein VP39"/>
    <property type="match status" value="1"/>
</dbReference>
<dbReference type="HOGENOM" id="CLU_046586_2_2_6"/>
<keyword evidence="5 8" id="KW-0808">Transferase</keyword>
<sequence length="251" mass="28137">MSPVNKQAIAAAFGRAARSYSQHDELQRQSAQGLLELLGARRFPYVLDAGCGPGGNSRYWRDAGSHVTALDLSEQMLDEARQQQAADRYLTGDIESLPLPDAQFDLVWSHLAVQWCSSLSQALNELYRVARPGGKVAFTTLLESSLPELNQAWKAVDEQPHANRFLAYDQVTDALTGWRFRSQVQTITLNFSDAFSAMRSLKGIGATHLHAGRERKPLTRGQLQRLELAWPQRRGTFPLSYQLFHGIIERD</sequence>
<evidence type="ECO:0000256" key="8">
    <source>
        <dbReference type="HAMAP-Rule" id="MF_00835"/>
    </source>
</evidence>
<keyword evidence="7 8" id="KW-0093">Biotin biosynthesis</keyword>
<protein>
    <recommendedName>
        <fullName evidence="3 8">Malonyl-[acyl-carrier protein] O-methyltransferase</fullName>
        <shortName evidence="8">Malonyl-ACP O-methyltransferase</shortName>
        <ecNumber evidence="3 8">2.1.1.197</ecNumber>
    </recommendedName>
    <alternativeName>
        <fullName evidence="8">Biotin synthesis protein BioC</fullName>
    </alternativeName>
</protein>
<dbReference type="GO" id="GO:0008757">
    <property type="term" value="F:S-adenosylmethionine-dependent methyltransferase activity"/>
    <property type="evidence" value="ECO:0007669"/>
    <property type="project" value="InterPro"/>
</dbReference>
<dbReference type="CDD" id="cd02440">
    <property type="entry name" value="AdoMet_MTases"/>
    <property type="match status" value="1"/>
</dbReference>
<gene>
    <name evidence="8 10" type="primary">bioC</name>
    <name evidence="10" type="ordered locus">ECL_02959</name>
</gene>
<keyword evidence="4 8" id="KW-0489">Methyltransferase</keyword>
<dbReference type="Pfam" id="PF08241">
    <property type="entry name" value="Methyltransf_11"/>
    <property type="match status" value="1"/>
</dbReference>
<dbReference type="AlphaFoldDB" id="A0A0H3CKW5"/>
<dbReference type="PATRIC" id="fig|716541.4.peg.3129"/>
<dbReference type="Proteomes" id="UP000002363">
    <property type="component" value="Chromosome"/>
</dbReference>
<dbReference type="KEGG" id="enc:ECL_02959"/>
<name>A0A0H3CKW5_ENTCC</name>
<feature type="domain" description="Methyltransferase type 11" evidence="9">
    <location>
        <begin position="47"/>
        <end position="138"/>
    </location>
</feature>
<evidence type="ECO:0000256" key="2">
    <source>
        <dbReference type="ARBA" id="ARBA00004746"/>
    </source>
</evidence>
<dbReference type="InterPro" id="IPR013216">
    <property type="entry name" value="Methyltransf_11"/>
</dbReference>
<dbReference type="STRING" id="716541.ECL_02959"/>
<dbReference type="UniPathway" id="UPA00078"/>
<evidence type="ECO:0000256" key="6">
    <source>
        <dbReference type="ARBA" id="ARBA00022691"/>
    </source>
</evidence>
<dbReference type="InterPro" id="IPR029063">
    <property type="entry name" value="SAM-dependent_MTases_sf"/>
</dbReference>
<evidence type="ECO:0000256" key="5">
    <source>
        <dbReference type="ARBA" id="ARBA00022679"/>
    </source>
</evidence>
<accession>A0A0H3CKW5</accession>
<reference evidence="10 11" key="1">
    <citation type="journal article" date="2010" name="J. Bacteriol.">
        <title>Complete genome sequence of Enterobacter cloacae subsp. cloacae type strain ATCC 13047.</title>
        <authorList>
            <person name="Ren Y."/>
            <person name="Ren Y."/>
            <person name="Zhou Z."/>
            <person name="Guo X."/>
            <person name="Li Y."/>
            <person name="Feng L."/>
            <person name="Wang L."/>
        </authorList>
    </citation>
    <scope>NUCLEOTIDE SEQUENCE [LARGE SCALE GENOMIC DNA]</scope>
    <source>
        <strain evidence="11">ATCC 13047 / DSM 30054 / NBRC 13535 / NCTC 10005 / WDCM 00083 / NCDC 279-56</strain>
    </source>
</reference>
<proteinExistence type="inferred from homology"/>
<comment type="catalytic activity">
    <reaction evidence="1 8">
        <text>malonyl-[ACP] + S-adenosyl-L-methionine = malonyl-[ACP] methyl ester + S-adenosyl-L-homocysteine</text>
        <dbReference type="Rhea" id="RHEA:17105"/>
        <dbReference type="Rhea" id="RHEA-COMP:9623"/>
        <dbReference type="Rhea" id="RHEA-COMP:9954"/>
        <dbReference type="ChEBI" id="CHEBI:57856"/>
        <dbReference type="ChEBI" id="CHEBI:59789"/>
        <dbReference type="ChEBI" id="CHEBI:78449"/>
        <dbReference type="ChEBI" id="CHEBI:78845"/>
        <dbReference type="EC" id="2.1.1.197"/>
    </reaction>
</comment>
<dbReference type="RefSeq" id="WP_013097500.1">
    <property type="nucleotide sequence ID" value="NC_014121.1"/>
</dbReference>
<evidence type="ECO:0000256" key="3">
    <source>
        <dbReference type="ARBA" id="ARBA00012327"/>
    </source>
</evidence>
<dbReference type="EC" id="2.1.1.197" evidence="3 8"/>
<evidence type="ECO:0000313" key="11">
    <source>
        <dbReference type="Proteomes" id="UP000002363"/>
    </source>
</evidence>
<dbReference type="GO" id="GO:0009102">
    <property type="term" value="P:biotin biosynthetic process"/>
    <property type="evidence" value="ECO:0007669"/>
    <property type="project" value="UniProtKB-UniRule"/>
</dbReference>
<keyword evidence="11" id="KW-1185">Reference proteome</keyword>
<evidence type="ECO:0000256" key="1">
    <source>
        <dbReference type="ARBA" id="ARBA00000852"/>
    </source>
</evidence>
<dbReference type="NCBIfam" id="TIGR02072">
    <property type="entry name" value="BioC"/>
    <property type="match status" value="1"/>
</dbReference>